<gene>
    <name evidence="1" type="ORF">SAMEA4412673_02002</name>
</gene>
<evidence type="ECO:0008006" key="3">
    <source>
        <dbReference type="Google" id="ProtNLM"/>
    </source>
</evidence>
<dbReference type="PROSITE" id="PS51257">
    <property type="entry name" value="PROKAR_LIPOPROTEIN"/>
    <property type="match status" value="1"/>
</dbReference>
<name>A0AAJ5C0A5_9SPHI</name>
<evidence type="ECO:0000313" key="2">
    <source>
        <dbReference type="Proteomes" id="UP000215355"/>
    </source>
</evidence>
<organism evidence="1 2">
    <name type="scientific">Sphingobacterium mizutaii</name>
    <dbReference type="NCBI Taxonomy" id="1010"/>
    <lineage>
        <taxon>Bacteria</taxon>
        <taxon>Pseudomonadati</taxon>
        <taxon>Bacteroidota</taxon>
        <taxon>Sphingobacteriia</taxon>
        <taxon>Sphingobacteriales</taxon>
        <taxon>Sphingobacteriaceae</taxon>
        <taxon>Sphingobacterium</taxon>
    </lineage>
</organism>
<evidence type="ECO:0000313" key="1">
    <source>
        <dbReference type="EMBL" id="SNV50287.1"/>
    </source>
</evidence>
<protein>
    <recommendedName>
        <fullName evidence="3">Lipoprotein</fullName>
    </recommendedName>
</protein>
<dbReference type="RefSeq" id="WP_139185437.1">
    <property type="nucleotide sequence ID" value="NZ_FNGK01000001.1"/>
</dbReference>
<sequence>MKNVIILLILFVGMSSCGKDEIVEDRTKASACLLKMRDYLAKELYCKEDAKTPYSSNLVRASYEGKIVYYSQISCAECLVVAAETGYTCDLEKINFEDPRKILDRKFVFDSCSKQYSE</sequence>
<dbReference type="KEGG" id="smiz:4412673_02002"/>
<dbReference type="Proteomes" id="UP000215355">
    <property type="component" value="Chromosome 1"/>
</dbReference>
<dbReference type="EMBL" id="LT906468">
    <property type="protein sequence ID" value="SNV50287.1"/>
    <property type="molecule type" value="Genomic_DNA"/>
</dbReference>
<accession>A0AAJ5C0A5</accession>
<dbReference type="AlphaFoldDB" id="A0AAJ5C0A5"/>
<reference evidence="1 2" key="1">
    <citation type="submission" date="2017-06" db="EMBL/GenBank/DDBJ databases">
        <authorList>
            <consortium name="Pathogen Informatics"/>
        </authorList>
    </citation>
    <scope>NUCLEOTIDE SEQUENCE [LARGE SCALE GENOMIC DNA]</scope>
    <source>
        <strain evidence="1 2">NCTC12149</strain>
    </source>
</reference>
<proteinExistence type="predicted"/>